<dbReference type="SUPFAM" id="SSF55035">
    <property type="entry name" value="NAD-binding domain of HMG-CoA reductase"/>
    <property type="match status" value="1"/>
</dbReference>
<keyword evidence="9 12" id="KW-0472">Membrane</keyword>
<dbReference type="InterPro" id="IPR023282">
    <property type="entry name" value="HMG_CoA_Rdtase_N"/>
</dbReference>
<dbReference type="NCBIfam" id="TIGR00920">
    <property type="entry name" value="2A060605"/>
    <property type="match status" value="1"/>
</dbReference>
<dbReference type="Pfam" id="PF12349">
    <property type="entry name" value="Sterol-sensing"/>
    <property type="match status" value="1"/>
</dbReference>
<dbReference type="PANTHER" id="PTHR10572">
    <property type="entry name" value="3-HYDROXY-3-METHYLGLUTARYL-COENZYME A REDUCTASE"/>
    <property type="match status" value="1"/>
</dbReference>
<keyword evidence="10" id="KW-0325">Glycoprotein</keyword>
<evidence type="ECO:0000256" key="8">
    <source>
        <dbReference type="ARBA" id="ARBA00023002"/>
    </source>
</evidence>
<keyword evidence="7 12" id="KW-1133">Transmembrane helix</keyword>
<feature type="compositionally biased region" description="Basic and acidic residues" evidence="13">
    <location>
        <begin position="373"/>
        <end position="382"/>
    </location>
</feature>
<keyword evidence="8 12" id="KW-0560">Oxidoreductase</keyword>
<dbReference type="Pfam" id="PF00368">
    <property type="entry name" value="HMG-CoA_red"/>
    <property type="match status" value="1"/>
</dbReference>
<dbReference type="PROSITE" id="PS00066">
    <property type="entry name" value="HMG_COA_REDUCTASE_1"/>
    <property type="match status" value="1"/>
</dbReference>
<sequence>MSQTGFCSLFYIHGKLCSYHPVEVLLVCITGTVCLLTLNIYDATHHFASQQSESYQQKVSLPVGLHVGPTSYFFALVCIYLQCKKLIQQGSSYVLGFVSVFAVFSCIVFSSIVANLYGRDFWVVREALPYFFLLSDFNAASSLVKHTLQSATYDMVHSRIAESIASLGPTLTLNTLVGALVIGTGTLSGVAELETICQFGCLSLVTHYVIVMTFFPACLSLFLELCCGSSQDCLRWQLETTAIPVEELEPNPVVQGVKLIMSTGLTLFHLHRWVILKGDDYENSQGMPRQSEDENGFTSFLAGNTEQIVAAVFAIGLALRYLVAYKDEGTYDQVEKKKVILVSEDKTSSLATASHFDSDQKDESSQIETEPSETDHGHEKSIASVRAKEATDIYLLSRTKEFSEVTWKDSSVHGLRTKVLRRRTVSEGHGCNESSDDNLQSEEASISRTSPSRREYKERSLEECKTIFKQSDGVYTLSDKEIQMLVESKTIPGHQLEKVLNNPSRAVKIRREVVSKKLPAETDLEELPCNHYDYGSVVGACCENVIGYMPLPVGVAGPLLLDGQNYYVPMATTEGCLVASTNRGCRALLLSGGVRSSVFADGMTRGPVIRFPSALIASDVKMWLEKDTNFREIKHVFDSTSRYARLQSVKGVVAGRLLFVRFVASTGDAMGMNMVSKGTEKALHCLQGHFPTMEVLSLSGNFCSDKKATGVNWIEGRGKSVVCEAIVPGHVVNKVLKTTVPALTELNVSKNLVGSAMAGAIGGFNAHAANIVTAVFIATGQDPAQCVSSSNCITLLEPCGPNKEDLYISCTMPSLEVGTVGGGTVLSPQSACLKMLGIQGANKSEPGKNATKLAQIVCSTVLAGELSLLSALAAGHLVKSHLTLNRSTVNLAEDASKNCAVL</sequence>
<dbReference type="Gene3D" id="3.90.770.10">
    <property type="entry name" value="3-hydroxy-3-methylglutaryl-coenzyme A Reductase, Chain A, domain 2"/>
    <property type="match status" value="1"/>
</dbReference>
<evidence type="ECO:0000256" key="1">
    <source>
        <dbReference type="ARBA" id="ARBA00004477"/>
    </source>
</evidence>
<evidence type="ECO:0000256" key="4">
    <source>
        <dbReference type="ARBA" id="ARBA00022692"/>
    </source>
</evidence>
<dbReference type="PROSITE" id="PS50065">
    <property type="entry name" value="HMG_COA_REDUCTASE_4"/>
    <property type="match status" value="1"/>
</dbReference>
<dbReference type="InterPro" id="IPR023074">
    <property type="entry name" value="HMG_CoA_Rdtase_cat_sf"/>
</dbReference>
<evidence type="ECO:0000256" key="9">
    <source>
        <dbReference type="ARBA" id="ARBA00023136"/>
    </source>
</evidence>
<evidence type="ECO:0000256" key="5">
    <source>
        <dbReference type="ARBA" id="ARBA00022824"/>
    </source>
</evidence>
<dbReference type="PROSITE" id="PS00318">
    <property type="entry name" value="HMG_COA_REDUCTASE_2"/>
    <property type="match status" value="1"/>
</dbReference>
<dbReference type="PANTHER" id="PTHR10572:SF24">
    <property type="entry name" value="3-HYDROXY-3-METHYLGLUTARYL-COENZYME A REDUCTASE"/>
    <property type="match status" value="1"/>
</dbReference>
<reference evidence="15 16" key="1">
    <citation type="submission" date="2022-05" db="EMBL/GenBank/DDBJ databases">
        <authorList>
            <consortium name="Genoscope - CEA"/>
            <person name="William W."/>
        </authorList>
    </citation>
    <scope>NUCLEOTIDE SEQUENCE [LARGE SCALE GENOMIC DNA]</scope>
</reference>
<dbReference type="PRINTS" id="PR00071">
    <property type="entry name" value="HMGCOARDTASE"/>
</dbReference>
<gene>
    <name evidence="15" type="ORF">PEVE_00016038</name>
</gene>
<dbReference type="InterPro" id="IPR004554">
    <property type="entry name" value="HMG_CoA_Rdtase_eu_arc"/>
</dbReference>
<evidence type="ECO:0000256" key="6">
    <source>
        <dbReference type="ARBA" id="ARBA00022857"/>
    </source>
</evidence>
<comment type="similarity">
    <text evidence="3 12">Belongs to the HMG-CoA reductase family.</text>
</comment>
<accession>A0ABN8M2D4</accession>
<dbReference type="NCBIfam" id="TIGR00533">
    <property type="entry name" value="HMG_CoA_R_NADP"/>
    <property type="match status" value="1"/>
</dbReference>
<protein>
    <recommendedName>
        <fullName evidence="12">3-hydroxy-3-methylglutaryl coenzyme A reductase</fullName>
        <shortName evidence="12">HMG-CoA reductase</shortName>
        <ecNumber evidence="12">1.1.1.34</ecNumber>
    </recommendedName>
</protein>
<dbReference type="Gene3D" id="3.30.70.420">
    <property type="entry name" value="Hydroxymethylglutaryl-CoA reductase, class I/II, NAD/NADP-binding domain"/>
    <property type="match status" value="1"/>
</dbReference>
<name>A0ABN8M2D4_9CNID</name>
<dbReference type="Proteomes" id="UP001159427">
    <property type="component" value="Unassembled WGS sequence"/>
</dbReference>
<dbReference type="PROSITE" id="PS50156">
    <property type="entry name" value="SSD"/>
    <property type="match status" value="1"/>
</dbReference>
<comment type="pathway">
    <text evidence="2 12">Metabolic intermediate biosynthesis; (R)-mevalonate biosynthesis; (R)-mevalonate from acetyl-CoA: step 3/3.</text>
</comment>
<keyword evidence="6 12" id="KW-0521">NADP</keyword>
<evidence type="ECO:0000256" key="3">
    <source>
        <dbReference type="ARBA" id="ARBA00007661"/>
    </source>
</evidence>
<comment type="subcellular location">
    <subcellularLocation>
        <location evidence="1 12">Endoplasmic reticulum membrane</location>
        <topology evidence="1 12">Multi-pass membrane protein</topology>
    </subcellularLocation>
</comment>
<keyword evidence="4 12" id="KW-0812">Transmembrane</keyword>
<evidence type="ECO:0000256" key="7">
    <source>
        <dbReference type="ARBA" id="ARBA00022989"/>
    </source>
</evidence>
<organism evidence="15 16">
    <name type="scientific">Porites evermanni</name>
    <dbReference type="NCBI Taxonomy" id="104178"/>
    <lineage>
        <taxon>Eukaryota</taxon>
        <taxon>Metazoa</taxon>
        <taxon>Cnidaria</taxon>
        <taxon>Anthozoa</taxon>
        <taxon>Hexacorallia</taxon>
        <taxon>Scleractinia</taxon>
        <taxon>Fungiina</taxon>
        <taxon>Poritidae</taxon>
        <taxon>Porites</taxon>
    </lineage>
</organism>
<keyword evidence="16" id="KW-1185">Reference proteome</keyword>
<feature type="region of interest" description="Disordered" evidence="13">
    <location>
        <begin position="425"/>
        <end position="455"/>
    </location>
</feature>
<evidence type="ECO:0000256" key="13">
    <source>
        <dbReference type="SAM" id="MobiDB-lite"/>
    </source>
</evidence>
<dbReference type="InterPro" id="IPR000731">
    <property type="entry name" value="SSD"/>
</dbReference>
<dbReference type="InterPro" id="IPR023076">
    <property type="entry name" value="HMG_CoA_Rdtase_CS"/>
</dbReference>
<dbReference type="PROSITE" id="PS01192">
    <property type="entry name" value="HMG_COA_REDUCTASE_3"/>
    <property type="match status" value="1"/>
</dbReference>
<dbReference type="CDD" id="cd00643">
    <property type="entry name" value="HMG-CoA_reductase_classI"/>
    <property type="match status" value="1"/>
</dbReference>
<dbReference type="InterPro" id="IPR009029">
    <property type="entry name" value="HMG_CoA_Rdtase_sub-bd_dom_sf"/>
</dbReference>
<evidence type="ECO:0000256" key="10">
    <source>
        <dbReference type="ARBA" id="ARBA00023180"/>
    </source>
</evidence>
<comment type="caution">
    <text evidence="15">The sequence shown here is derived from an EMBL/GenBank/DDBJ whole genome shotgun (WGS) entry which is preliminary data.</text>
</comment>
<feature type="region of interest" description="Disordered" evidence="13">
    <location>
        <begin position="351"/>
        <end position="382"/>
    </location>
</feature>
<dbReference type="InterPro" id="IPR053958">
    <property type="entry name" value="HMGCR/SNAP/NPC1-like_SSD"/>
</dbReference>
<dbReference type="Gene3D" id="1.10.3270.10">
    <property type="entry name" value="HMGR, N-terminal domain"/>
    <property type="match status" value="1"/>
</dbReference>
<dbReference type="SUPFAM" id="SSF56542">
    <property type="entry name" value="Substrate-binding domain of HMG-CoA reductase"/>
    <property type="match status" value="1"/>
</dbReference>
<dbReference type="EC" id="1.1.1.34" evidence="12"/>
<dbReference type="InterPro" id="IPR009023">
    <property type="entry name" value="HMG_CoA_Rdtase_NAD(P)-bd_sf"/>
</dbReference>
<evidence type="ECO:0000256" key="11">
    <source>
        <dbReference type="ARBA" id="ARBA00049909"/>
    </source>
</evidence>
<feature type="transmembrane region" description="Helical" evidence="12">
    <location>
        <begin position="61"/>
        <end position="81"/>
    </location>
</feature>
<evidence type="ECO:0000256" key="12">
    <source>
        <dbReference type="RuleBase" id="RU361219"/>
    </source>
</evidence>
<feature type="transmembrane region" description="Helical" evidence="12">
    <location>
        <begin position="93"/>
        <end position="117"/>
    </location>
</feature>
<evidence type="ECO:0000313" key="15">
    <source>
        <dbReference type="EMBL" id="CAH3022573.1"/>
    </source>
</evidence>
<feature type="compositionally biased region" description="Polar residues" evidence="13">
    <location>
        <begin position="441"/>
        <end position="450"/>
    </location>
</feature>
<evidence type="ECO:0000313" key="16">
    <source>
        <dbReference type="Proteomes" id="UP001159427"/>
    </source>
</evidence>
<dbReference type="EMBL" id="CALNXI010000225">
    <property type="protein sequence ID" value="CAH3022573.1"/>
    <property type="molecule type" value="Genomic_DNA"/>
</dbReference>
<feature type="transmembrane region" description="Helical" evidence="12">
    <location>
        <begin position="21"/>
        <end position="41"/>
    </location>
</feature>
<dbReference type="InterPro" id="IPR002202">
    <property type="entry name" value="HMG_CoA_Rdtase"/>
</dbReference>
<feature type="domain" description="SSD" evidence="14">
    <location>
        <begin position="64"/>
        <end position="221"/>
    </location>
</feature>
<keyword evidence="5 12" id="KW-0256">Endoplasmic reticulum</keyword>
<proteinExistence type="inferred from homology"/>
<comment type="catalytic activity">
    <reaction evidence="11">
        <text>(R)-mevalonate + 2 NADP(+) + CoA = (3S)-3-hydroxy-3-methylglutaryl-CoA + 2 NADPH + 2 H(+)</text>
        <dbReference type="Rhea" id="RHEA:15989"/>
        <dbReference type="ChEBI" id="CHEBI:15378"/>
        <dbReference type="ChEBI" id="CHEBI:36464"/>
        <dbReference type="ChEBI" id="CHEBI:43074"/>
        <dbReference type="ChEBI" id="CHEBI:57287"/>
        <dbReference type="ChEBI" id="CHEBI:57783"/>
        <dbReference type="ChEBI" id="CHEBI:58349"/>
        <dbReference type="EC" id="1.1.1.34"/>
    </reaction>
    <physiologicalReaction direction="right-to-left" evidence="11">
        <dbReference type="Rhea" id="RHEA:15991"/>
    </physiologicalReaction>
</comment>
<dbReference type="InterPro" id="IPR004816">
    <property type="entry name" value="HMG_CoA_Rdtase_metazoan"/>
</dbReference>
<evidence type="ECO:0000259" key="14">
    <source>
        <dbReference type="PROSITE" id="PS50156"/>
    </source>
</evidence>
<evidence type="ECO:0000256" key="2">
    <source>
        <dbReference type="ARBA" id="ARBA00005084"/>
    </source>
</evidence>